<protein>
    <recommendedName>
        <fullName evidence="2">eCIS core domain-containing protein</fullName>
    </recommendedName>
</protein>
<name>A0A1H0N002_9PSEU</name>
<gene>
    <name evidence="3" type="ORF">SAMN05192558_105132</name>
</gene>
<feature type="compositionally biased region" description="Low complexity" evidence="1">
    <location>
        <begin position="609"/>
        <end position="634"/>
    </location>
</feature>
<dbReference type="Proteomes" id="UP000199651">
    <property type="component" value="Unassembled WGS sequence"/>
</dbReference>
<proteinExistence type="predicted"/>
<evidence type="ECO:0000256" key="1">
    <source>
        <dbReference type="SAM" id="MobiDB-lite"/>
    </source>
</evidence>
<dbReference type="InterPro" id="IPR025295">
    <property type="entry name" value="eCIS_core_dom"/>
</dbReference>
<dbReference type="OrthoDB" id="9153660at2"/>
<dbReference type="RefSeq" id="WP_133794601.1">
    <property type="nucleotide sequence ID" value="NZ_FNDV01000002.1"/>
</dbReference>
<sequence>MRWPFRRASHTTAPAPAPAPERARGEWVLVPPMPTTFAADAPLVTGPAPVQPPLPGRTAVVRSQVPPAIGRVEGIARALPLPAARPAAEPLPQRPKVHKGRAVGQLTEATEAYVGEAREPAEPYRAPGWMRYVPEWMQQSTPEPDPAPPTPSFPSVVPDRPLSIPSNIPANPRIPTPEPVLPPRVAEVVRSAEPPPPTRRRPSLGQTRRLGLGSPVSRPADEPFVPPAEPPMVVEAAQEELPPPAPVPPPAPAPPPPEPPPAPPPLVYRAGGEPLPRVTGQIVRDEVPPDLAGTLKRDRGADVSAVPVFRGPTVDAEARSRGARAFAKDGAVFLPESAGPTSGTKAKALLAHELVHVVQQRTLGSLPALSTPEGRGLEAEAVAAERQYGGLADTPLIHPPQPQAAEPSMSGPAQLAPTVVTPPDPVHSHFEREAREEIDQIAESTAHRVLEEWTPPTPSGGRTPSGPRLTSGLPTTVGGAVGDTVGFTERRGADATSPTTSTRFAGGGGSGTFDRAARRQEMETELLDALNAEQAEQGGSLISHLGDADLERIERALDREEQGGGRGSTTTPRPINPQEGGAFGDTVSFTTRSGADLVDPRARQTAQGAASRLSLAAALSASTDSTSATRSRTAPGATERLSDAGGTFGDTVSFSEPTGDDTFRGGRRPDSATSSTSRAGTGAADMHGSEEEPVDLDRVDLEDLTARLYDRVRSRLRLELLVDRERSGWLTDFR</sequence>
<feature type="region of interest" description="Disordered" evidence="1">
    <location>
        <begin position="1"/>
        <end position="25"/>
    </location>
</feature>
<feature type="region of interest" description="Disordered" evidence="1">
    <location>
        <begin position="138"/>
        <end position="298"/>
    </location>
</feature>
<feature type="region of interest" description="Disordered" evidence="1">
    <location>
        <begin position="442"/>
        <end position="520"/>
    </location>
</feature>
<feature type="compositionally biased region" description="Basic and acidic residues" evidence="1">
    <location>
        <begin position="552"/>
        <end position="563"/>
    </location>
</feature>
<feature type="region of interest" description="Disordered" evidence="1">
    <location>
        <begin position="390"/>
        <end position="429"/>
    </location>
</feature>
<feature type="region of interest" description="Disordered" evidence="1">
    <location>
        <begin position="552"/>
        <end position="694"/>
    </location>
</feature>
<evidence type="ECO:0000313" key="4">
    <source>
        <dbReference type="Proteomes" id="UP000199651"/>
    </source>
</evidence>
<feature type="compositionally biased region" description="Pro residues" evidence="1">
    <location>
        <begin position="143"/>
        <end position="152"/>
    </location>
</feature>
<feature type="compositionally biased region" description="Basic and acidic residues" evidence="1">
    <location>
        <begin position="661"/>
        <end position="670"/>
    </location>
</feature>
<dbReference type="AlphaFoldDB" id="A0A1H0N002"/>
<feature type="compositionally biased region" description="Low complexity" evidence="1">
    <location>
        <begin position="231"/>
        <end position="240"/>
    </location>
</feature>
<evidence type="ECO:0000313" key="3">
    <source>
        <dbReference type="EMBL" id="SDO86038.1"/>
    </source>
</evidence>
<dbReference type="Pfam" id="PF13699">
    <property type="entry name" value="eCIS_core"/>
    <property type="match status" value="1"/>
</dbReference>
<keyword evidence="4" id="KW-1185">Reference proteome</keyword>
<feature type="compositionally biased region" description="Low complexity" evidence="1">
    <location>
        <begin position="671"/>
        <end position="684"/>
    </location>
</feature>
<feature type="compositionally biased region" description="Pro residues" evidence="1">
    <location>
        <begin position="172"/>
        <end position="182"/>
    </location>
</feature>
<organism evidence="3 4">
    <name type="scientific">Actinokineospora alba</name>
    <dbReference type="NCBI Taxonomy" id="504798"/>
    <lineage>
        <taxon>Bacteria</taxon>
        <taxon>Bacillati</taxon>
        <taxon>Actinomycetota</taxon>
        <taxon>Actinomycetes</taxon>
        <taxon>Pseudonocardiales</taxon>
        <taxon>Pseudonocardiaceae</taxon>
        <taxon>Actinokineospora</taxon>
    </lineage>
</organism>
<dbReference type="EMBL" id="FNJB01000005">
    <property type="protein sequence ID" value="SDO86038.1"/>
    <property type="molecule type" value="Genomic_DNA"/>
</dbReference>
<accession>A0A1H0N002</accession>
<feature type="compositionally biased region" description="Low complexity" evidence="1">
    <location>
        <begin position="459"/>
        <end position="468"/>
    </location>
</feature>
<evidence type="ECO:0000259" key="2">
    <source>
        <dbReference type="Pfam" id="PF13699"/>
    </source>
</evidence>
<feature type="domain" description="eCIS core" evidence="2">
    <location>
        <begin position="288"/>
        <end position="362"/>
    </location>
</feature>
<reference evidence="4" key="1">
    <citation type="submission" date="2016-10" db="EMBL/GenBank/DDBJ databases">
        <authorList>
            <person name="Varghese N."/>
            <person name="Submissions S."/>
        </authorList>
    </citation>
    <scope>NUCLEOTIDE SEQUENCE [LARGE SCALE GENOMIC DNA]</scope>
    <source>
        <strain evidence="4">IBRC-M 10655</strain>
    </source>
</reference>
<feature type="compositionally biased region" description="Pro residues" evidence="1">
    <location>
        <begin position="241"/>
        <end position="266"/>
    </location>
</feature>
<dbReference type="STRING" id="504798.SAMN05421871_102182"/>
<feature type="compositionally biased region" description="Low complexity" evidence="1">
    <location>
        <begin position="475"/>
        <end position="487"/>
    </location>
</feature>